<dbReference type="OrthoDB" id="9800174at2"/>
<dbReference type="EC" id="3.2.1.141" evidence="4 13"/>
<reference evidence="18 19" key="1">
    <citation type="submission" date="2018-06" db="EMBL/GenBank/DDBJ databases">
        <authorList>
            <consortium name="Pathogen Informatics"/>
            <person name="Doyle S."/>
        </authorList>
    </citation>
    <scope>NUCLEOTIDE SEQUENCE [LARGE SCALE GENOMIC DNA]</scope>
    <source>
        <strain evidence="18 19">NCTC13315</strain>
    </source>
</reference>
<evidence type="ECO:0000256" key="12">
    <source>
        <dbReference type="ARBA" id="ARBA00034013"/>
    </source>
</evidence>
<evidence type="ECO:0000256" key="1">
    <source>
        <dbReference type="ARBA" id="ARBA00004496"/>
    </source>
</evidence>
<name>A0A378I1B4_9GAMM</name>
<dbReference type="Gene3D" id="3.20.20.80">
    <property type="entry name" value="Glycosidases"/>
    <property type="match status" value="1"/>
</dbReference>
<organism evidence="18 19">
    <name type="scientific">Legionella beliardensis</name>
    <dbReference type="NCBI Taxonomy" id="91822"/>
    <lineage>
        <taxon>Bacteria</taxon>
        <taxon>Pseudomonadati</taxon>
        <taxon>Pseudomonadota</taxon>
        <taxon>Gammaproteobacteria</taxon>
        <taxon>Legionellales</taxon>
        <taxon>Legionellaceae</taxon>
        <taxon>Legionella</taxon>
    </lineage>
</organism>
<dbReference type="PANTHER" id="PTHR43651:SF11">
    <property type="entry name" value="MALTO-OLIGOSYLTREHALOSE TREHALOHYDROLASE"/>
    <property type="match status" value="1"/>
</dbReference>
<dbReference type="InterPro" id="IPR022567">
    <property type="entry name" value="DUF3459"/>
</dbReference>
<feature type="site" description="Transition state stabilizer" evidence="16">
    <location>
        <position position="400"/>
    </location>
</feature>
<dbReference type="Pfam" id="PF11941">
    <property type="entry name" value="DUF3459"/>
    <property type="match status" value="1"/>
</dbReference>
<dbReference type="SUPFAM" id="SSF81296">
    <property type="entry name" value="E set domains"/>
    <property type="match status" value="1"/>
</dbReference>
<dbReference type="AlphaFoldDB" id="A0A378I1B4"/>
<evidence type="ECO:0000256" key="7">
    <source>
        <dbReference type="ARBA" id="ARBA00022801"/>
    </source>
</evidence>
<feature type="domain" description="Glycosyl hydrolase family 13 catalytic" evidence="17">
    <location>
        <begin position="98"/>
        <end position="471"/>
    </location>
</feature>
<dbReference type="CDD" id="cd02853">
    <property type="entry name" value="E_set_MTHase_like_N"/>
    <property type="match status" value="1"/>
</dbReference>
<gene>
    <name evidence="18" type="primary">treZ_2</name>
    <name evidence="18" type="ORF">NCTC13315_01307</name>
</gene>
<evidence type="ECO:0000313" key="18">
    <source>
        <dbReference type="EMBL" id="STX28773.1"/>
    </source>
</evidence>
<sequence length="625" mass="71827">MAQKKSLSWRRMPIGAEVINGDVHFRVWAPKRKKVNLILKNRDNAPIAMTAEKTGYFQKLVKNVKAGDLYSFQLDDDPNLYPDPASRYQPAGPHQASQVVDPNSFKWTDQNWKGIKKEDAIIYEMHIGTFTQEGTWLSAAQHLDYLADLGITVIEMMPIAEFAGEFGWGYDGVDLFAPMHTYGKPDDLRHFINRAHELNMGVILDIVYNHLGPDGNYLRQFSDSYFSTKHTTDWGEAINFDNDASEVRNYFLANATYWIDEYHFDGLRVDASQNIYDDSKPHILQEIGQAIRSKAPHRSLYLIAENEPQNSDYLRPIDNGGLGFDALWNDDFHHTAKVLITGKREAYFTDYKGSPQEFISISKYSFLYQGQWYRWQKKTRGKATFNLNPSCFINFLENHDQIANSVYGERLHRKANPGLLRAMTAFLILSPQTPLLFQGQEFATSSPFNYFADHKPEIAKQVYLGRLEFFKQFPSLRTPKIRASLPNPIDKETFMKSKLDLTECKTNNTWYQLHKDLIKLRKNDQVFNSHTPKKIDGAVLSSHAFVIRFFGEEDERLMLINLGADLYLDPAPEPLLAPPANCVWNLYWSSEDPNYGGHGTVRPNDKGNWYIPGYCAIVLNLKELI</sequence>
<keyword evidence="19" id="KW-1185">Reference proteome</keyword>
<dbReference type="NCBIfam" id="TIGR02402">
    <property type="entry name" value="trehalose_TreZ"/>
    <property type="match status" value="1"/>
</dbReference>
<keyword evidence="8" id="KW-0119">Carbohydrate metabolism</keyword>
<dbReference type="CDD" id="cd11325">
    <property type="entry name" value="AmyAc_GTHase"/>
    <property type="match status" value="1"/>
</dbReference>
<protein>
    <recommendedName>
        <fullName evidence="5 13">Malto-oligosyltrehalose trehalohydrolase</fullName>
        <shortName evidence="14">MTHase</shortName>
        <ecNumber evidence="4 13">3.2.1.141</ecNumber>
    </recommendedName>
    <alternativeName>
        <fullName evidence="11 14">4-alpha-D-((1-&gt;4)-alpha-D-glucano)trehalose trehalohydrolase</fullName>
    </alternativeName>
    <alternativeName>
        <fullName evidence="10 14">Maltooligosyl trehalose trehalohydrolase</fullName>
    </alternativeName>
</protein>
<evidence type="ECO:0000256" key="10">
    <source>
        <dbReference type="ARBA" id="ARBA00032057"/>
    </source>
</evidence>
<comment type="catalytic activity">
    <reaction evidence="12 14">
        <text>hydrolysis of (1-&gt;4)-alpha-D-glucosidic linkage in 4-alpha-D-[(1-&gt;4)-alpha-D-glucanosyl]n trehalose to yield trehalose and (1-&gt;4)-alpha-D-glucan.</text>
        <dbReference type="EC" id="3.2.1.141"/>
    </reaction>
</comment>
<dbReference type="GO" id="GO:0005992">
    <property type="term" value="P:trehalose biosynthetic process"/>
    <property type="evidence" value="ECO:0007669"/>
    <property type="project" value="UniProtKB-UniRule"/>
</dbReference>
<dbReference type="EMBL" id="UGNV01000001">
    <property type="protein sequence ID" value="STX28773.1"/>
    <property type="molecule type" value="Genomic_DNA"/>
</dbReference>
<evidence type="ECO:0000256" key="11">
    <source>
        <dbReference type="ARBA" id="ARBA00033284"/>
    </source>
</evidence>
<dbReference type="PANTHER" id="PTHR43651">
    <property type="entry name" value="1,4-ALPHA-GLUCAN-BRANCHING ENZYME"/>
    <property type="match status" value="1"/>
</dbReference>
<evidence type="ECO:0000256" key="2">
    <source>
        <dbReference type="ARBA" id="ARBA00005199"/>
    </source>
</evidence>
<feature type="active site" description="Proton donor" evidence="15">
    <location>
        <position position="305"/>
    </location>
</feature>
<evidence type="ECO:0000256" key="6">
    <source>
        <dbReference type="ARBA" id="ARBA00022490"/>
    </source>
</evidence>
<dbReference type="PIRSF" id="PIRSF006337">
    <property type="entry name" value="Trehalose_TreZ"/>
    <property type="match status" value="1"/>
</dbReference>
<accession>A0A378I1B4</accession>
<dbReference type="RefSeq" id="WP_115302496.1">
    <property type="nucleotide sequence ID" value="NZ_CAAAHO010000001.1"/>
</dbReference>
<dbReference type="InterPro" id="IPR014756">
    <property type="entry name" value="Ig_E-set"/>
</dbReference>
<evidence type="ECO:0000259" key="17">
    <source>
        <dbReference type="SMART" id="SM00642"/>
    </source>
</evidence>
<keyword evidence="7 14" id="KW-0378">Hydrolase</keyword>
<dbReference type="InterPro" id="IPR013783">
    <property type="entry name" value="Ig-like_fold"/>
</dbReference>
<dbReference type="Gene3D" id="2.60.40.10">
    <property type="entry name" value="Immunoglobulins"/>
    <property type="match status" value="1"/>
</dbReference>
<dbReference type="Pfam" id="PF00128">
    <property type="entry name" value="Alpha-amylase"/>
    <property type="match status" value="2"/>
</dbReference>
<evidence type="ECO:0000313" key="19">
    <source>
        <dbReference type="Proteomes" id="UP000254968"/>
    </source>
</evidence>
<dbReference type="GO" id="GO:0033942">
    <property type="term" value="F:4-alpha-D-(1-&gt;4)-alpha-D-glucanotrehalose trehalohydrolase activity"/>
    <property type="evidence" value="ECO:0007669"/>
    <property type="project" value="UniProtKB-EC"/>
</dbReference>
<evidence type="ECO:0000256" key="4">
    <source>
        <dbReference type="ARBA" id="ARBA00012268"/>
    </source>
</evidence>
<evidence type="ECO:0000256" key="15">
    <source>
        <dbReference type="PIRSR" id="PIRSR006337-1"/>
    </source>
</evidence>
<proteinExistence type="inferred from homology"/>
<keyword evidence="6" id="KW-0963">Cytoplasm</keyword>
<dbReference type="UniPathway" id="UPA00299"/>
<comment type="similarity">
    <text evidence="3 14">Belongs to the glycosyl hydrolase 13 family.</text>
</comment>
<evidence type="ECO:0000256" key="16">
    <source>
        <dbReference type="PIRSR" id="PIRSR006337-3"/>
    </source>
</evidence>
<evidence type="ECO:0000256" key="5">
    <source>
        <dbReference type="ARBA" id="ARBA00015938"/>
    </source>
</evidence>
<keyword evidence="9 14" id="KW-0326">Glycosidase</keyword>
<dbReference type="SMART" id="SM00642">
    <property type="entry name" value="Aamy"/>
    <property type="match status" value="1"/>
</dbReference>
<evidence type="ECO:0000256" key="8">
    <source>
        <dbReference type="ARBA" id="ARBA00023277"/>
    </source>
</evidence>
<dbReference type="SUPFAM" id="SSF51445">
    <property type="entry name" value="(Trans)glycosidases"/>
    <property type="match status" value="1"/>
</dbReference>
<dbReference type="InterPro" id="IPR044901">
    <property type="entry name" value="Trehalose_TreZ_E-set_sf"/>
</dbReference>
<feature type="active site" description="Nucleophile" evidence="15">
    <location>
        <position position="270"/>
    </location>
</feature>
<dbReference type="Gene3D" id="1.10.10.760">
    <property type="entry name" value="E-set domains of sugar-utilizing enzymes"/>
    <property type="match status" value="1"/>
</dbReference>
<evidence type="ECO:0000256" key="14">
    <source>
        <dbReference type="PIRNR" id="PIRNR006337"/>
    </source>
</evidence>
<evidence type="ECO:0000256" key="3">
    <source>
        <dbReference type="ARBA" id="ARBA00008061"/>
    </source>
</evidence>
<evidence type="ECO:0000256" key="13">
    <source>
        <dbReference type="NCBIfam" id="TIGR02402"/>
    </source>
</evidence>
<dbReference type="InterPro" id="IPR006047">
    <property type="entry name" value="GH13_cat_dom"/>
</dbReference>
<dbReference type="Proteomes" id="UP000254968">
    <property type="component" value="Unassembled WGS sequence"/>
</dbReference>
<evidence type="ECO:0000256" key="9">
    <source>
        <dbReference type="ARBA" id="ARBA00023295"/>
    </source>
</evidence>
<dbReference type="InterPro" id="IPR017853">
    <property type="entry name" value="GH"/>
</dbReference>
<comment type="pathway">
    <text evidence="2 14">Glycan biosynthesis; trehalose biosynthesis.</text>
</comment>
<dbReference type="GO" id="GO:0005737">
    <property type="term" value="C:cytoplasm"/>
    <property type="evidence" value="ECO:0007669"/>
    <property type="project" value="UniProtKB-SubCell"/>
</dbReference>
<comment type="subcellular location">
    <subcellularLocation>
        <location evidence="1 15">Cytoplasm</location>
    </subcellularLocation>
</comment>
<dbReference type="InterPro" id="IPR012768">
    <property type="entry name" value="Trehalose_TreZ"/>
</dbReference>